<keyword evidence="2" id="KW-1185">Reference proteome</keyword>
<organism evidence="2 3">
    <name type="scientific">Microcaecilia unicolor</name>
    <dbReference type="NCBI Taxonomy" id="1415580"/>
    <lineage>
        <taxon>Eukaryota</taxon>
        <taxon>Metazoa</taxon>
        <taxon>Chordata</taxon>
        <taxon>Craniata</taxon>
        <taxon>Vertebrata</taxon>
        <taxon>Euteleostomi</taxon>
        <taxon>Amphibia</taxon>
        <taxon>Gymnophiona</taxon>
        <taxon>Siphonopidae</taxon>
        <taxon>Microcaecilia</taxon>
    </lineage>
</organism>
<dbReference type="Gene3D" id="3.30.420.10">
    <property type="entry name" value="Ribonuclease H-like superfamily/Ribonuclease H"/>
    <property type="match status" value="1"/>
</dbReference>
<proteinExistence type="predicted"/>
<reference evidence="3" key="1">
    <citation type="submission" date="2025-08" db="UniProtKB">
        <authorList>
            <consortium name="RefSeq"/>
        </authorList>
    </citation>
    <scope>IDENTIFICATION</scope>
</reference>
<evidence type="ECO:0000313" key="2">
    <source>
        <dbReference type="Proteomes" id="UP000515156"/>
    </source>
</evidence>
<dbReference type="PROSITE" id="PS50879">
    <property type="entry name" value="RNASE_H_1"/>
    <property type="match status" value="1"/>
</dbReference>
<dbReference type="InterPro" id="IPR012337">
    <property type="entry name" value="RNaseH-like_sf"/>
</dbReference>
<dbReference type="SUPFAM" id="SSF53098">
    <property type="entry name" value="Ribonuclease H-like"/>
    <property type="match status" value="1"/>
</dbReference>
<protein>
    <submittedName>
        <fullName evidence="3">Uncharacterized protein LOC115476818</fullName>
    </submittedName>
</protein>
<dbReference type="InParanoid" id="A0A6P7YPS2"/>
<dbReference type="RefSeq" id="XP_030069252.1">
    <property type="nucleotide sequence ID" value="XM_030213392.1"/>
</dbReference>
<sequence>MSHEILKYRLGSQNNQYFKITAALVAVRTAVQKRIWELTICTDLDYVRQNFESHLPIWKNMLNSRGKPVQHKDLILALDQLAKDNDMTIYWKKVKGHAKVSSPDKQGNDLADLLAMKGALRGEL</sequence>
<dbReference type="AlphaFoldDB" id="A0A6P7YPS2"/>
<dbReference type="Proteomes" id="UP000515156">
    <property type="component" value="Chromosome 8"/>
</dbReference>
<evidence type="ECO:0000259" key="1">
    <source>
        <dbReference type="PROSITE" id="PS50879"/>
    </source>
</evidence>
<dbReference type="GeneID" id="115476818"/>
<dbReference type="InterPro" id="IPR002156">
    <property type="entry name" value="RNaseH_domain"/>
</dbReference>
<evidence type="ECO:0000313" key="3">
    <source>
        <dbReference type="RefSeq" id="XP_030069252.1"/>
    </source>
</evidence>
<dbReference type="GO" id="GO:0004523">
    <property type="term" value="F:RNA-DNA hybrid ribonuclease activity"/>
    <property type="evidence" value="ECO:0007669"/>
    <property type="project" value="InterPro"/>
</dbReference>
<accession>A0A6P7YPS2</accession>
<dbReference type="InterPro" id="IPR036397">
    <property type="entry name" value="RNaseH_sf"/>
</dbReference>
<dbReference type="KEGG" id="muo:115476818"/>
<dbReference type="OrthoDB" id="9889394at2759"/>
<dbReference type="GO" id="GO:0003676">
    <property type="term" value="F:nucleic acid binding"/>
    <property type="evidence" value="ECO:0007669"/>
    <property type="project" value="InterPro"/>
</dbReference>
<feature type="domain" description="RNase H type-1" evidence="1">
    <location>
        <begin position="1"/>
        <end position="120"/>
    </location>
</feature>
<dbReference type="Pfam" id="PF00075">
    <property type="entry name" value="RNase_H"/>
    <property type="match status" value="1"/>
</dbReference>
<name>A0A6P7YPS2_9AMPH</name>
<gene>
    <name evidence="3" type="primary">LOC115476818</name>
</gene>